<proteinExistence type="predicted"/>
<dbReference type="SMART" id="SM00052">
    <property type="entry name" value="EAL"/>
    <property type="match status" value="1"/>
</dbReference>
<dbReference type="EMBL" id="JAMQCR010000002">
    <property type="protein sequence ID" value="MCM2535203.1"/>
    <property type="molecule type" value="Genomic_DNA"/>
</dbReference>
<accession>A0ABT0WFW9</accession>
<sequence length="436" mass="50410">MFNYTGNNNDQIELQSAELLYERLQLTLAFSKRYRMSTAVCYLKLHFPFEKLIFNKDFEKARSLINMIMTRLNSSIRDIDSAIRINSSEFVLLLADVTEDDCKMICERIINAISDTYQIEFNHYLISCNIGICMFPYGAEDPEELIALSKAQMYESETIGNNHFIIFKGDLNQNSYRKVIIENDLPYALRKGQLYVEYQPQFQVKNSKIKGVESLIRWNHPSLGQVSPNEFIPFAEASGVMNDLFFWLLKEICKLNDETLDLTYSINLSVNQLLLNGFVQDVSNIVNKYSVPAKSITLEITENIEIYTLKEVENILHSLKNIGFNIALDDFGNGYFSFSNFIALPIDFIKLDRDFVSSLINNKKHKHVISPIITMAHNLGLEVIIEGIEDDYQFFDWRNLGCDIIQGYYISKPISYDQLQKSICDIELKVNSFKEK</sequence>
<dbReference type="Gene3D" id="3.30.70.270">
    <property type="match status" value="1"/>
</dbReference>
<dbReference type="InterPro" id="IPR043128">
    <property type="entry name" value="Rev_trsase/Diguanyl_cyclase"/>
</dbReference>
<dbReference type="CDD" id="cd01948">
    <property type="entry name" value="EAL"/>
    <property type="match status" value="1"/>
</dbReference>
<dbReference type="InterPro" id="IPR050706">
    <property type="entry name" value="Cyclic-di-GMP_PDE-like"/>
</dbReference>
<dbReference type="InterPro" id="IPR029787">
    <property type="entry name" value="Nucleotide_cyclase"/>
</dbReference>
<evidence type="ECO:0000259" key="1">
    <source>
        <dbReference type="PROSITE" id="PS50883"/>
    </source>
</evidence>
<protein>
    <submittedName>
        <fullName evidence="3">Bifunctional diguanylate cyclase/phosphodiesterase</fullName>
    </submittedName>
</protein>
<dbReference type="Proteomes" id="UP001523262">
    <property type="component" value="Unassembled WGS sequence"/>
</dbReference>
<gene>
    <name evidence="3" type="ORF">NDK43_26185</name>
</gene>
<dbReference type="Gene3D" id="3.20.20.450">
    <property type="entry name" value="EAL domain"/>
    <property type="match status" value="1"/>
</dbReference>
<feature type="domain" description="GGDEF" evidence="2">
    <location>
        <begin position="38"/>
        <end position="169"/>
    </location>
</feature>
<evidence type="ECO:0000259" key="2">
    <source>
        <dbReference type="PROSITE" id="PS50887"/>
    </source>
</evidence>
<dbReference type="InterPro" id="IPR000160">
    <property type="entry name" value="GGDEF_dom"/>
</dbReference>
<comment type="caution">
    <text evidence="3">The sequence shown here is derived from an EMBL/GenBank/DDBJ whole genome shotgun (WGS) entry which is preliminary data.</text>
</comment>
<dbReference type="InterPro" id="IPR035919">
    <property type="entry name" value="EAL_sf"/>
</dbReference>
<dbReference type="CDD" id="cd01949">
    <property type="entry name" value="GGDEF"/>
    <property type="match status" value="1"/>
</dbReference>
<name>A0ABT0WFW9_9BACI</name>
<dbReference type="PROSITE" id="PS50883">
    <property type="entry name" value="EAL"/>
    <property type="match status" value="1"/>
</dbReference>
<dbReference type="SUPFAM" id="SSF55073">
    <property type="entry name" value="Nucleotide cyclase"/>
    <property type="match status" value="1"/>
</dbReference>
<reference evidence="3 4" key="1">
    <citation type="submission" date="2022-06" db="EMBL/GenBank/DDBJ databases">
        <authorList>
            <person name="Jeon C.O."/>
        </authorList>
    </citation>
    <scope>NUCLEOTIDE SEQUENCE [LARGE SCALE GENOMIC DNA]</scope>
    <source>
        <strain evidence="3 4">KCTC 13943</strain>
    </source>
</reference>
<dbReference type="PROSITE" id="PS50887">
    <property type="entry name" value="GGDEF"/>
    <property type="match status" value="1"/>
</dbReference>
<evidence type="ECO:0000313" key="4">
    <source>
        <dbReference type="Proteomes" id="UP001523262"/>
    </source>
</evidence>
<dbReference type="Pfam" id="PF00563">
    <property type="entry name" value="EAL"/>
    <property type="match status" value="1"/>
</dbReference>
<dbReference type="InterPro" id="IPR001633">
    <property type="entry name" value="EAL_dom"/>
</dbReference>
<organism evidence="3 4">
    <name type="scientific">Neobacillus pocheonensis</name>
    <dbReference type="NCBI Taxonomy" id="363869"/>
    <lineage>
        <taxon>Bacteria</taxon>
        <taxon>Bacillati</taxon>
        <taxon>Bacillota</taxon>
        <taxon>Bacilli</taxon>
        <taxon>Bacillales</taxon>
        <taxon>Bacillaceae</taxon>
        <taxon>Neobacillus</taxon>
    </lineage>
</organism>
<dbReference type="PANTHER" id="PTHR33121">
    <property type="entry name" value="CYCLIC DI-GMP PHOSPHODIESTERASE PDEF"/>
    <property type="match status" value="1"/>
</dbReference>
<dbReference type="PANTHER" id="PTHR33121:SF70">
    <property type="entry name" value="SIGNALING PROTEIN YKOW"/>
    <property type="match status" value="1"/>
</dbReference>
<feature type="domain" description="EAL" evidence="1">
    <location>
        <begin position="178"/>
        <end position="427"/>
    </location>
</feature>
<evidence type="ECO:0000313" key="3">
    <source>
        <dbReference type="EMBL" id="MCM2535203.1"/>
    </source>
</evidence>
<dbReference type="Pfam" id="PF00990">
    <property type="entry name" value="GGDEF"/>
    <property type="match status" value="1"/>
</dbReference>
<dbReference type="SUPFAM" id="SSF141868">
    <property type="entry name" value="EAL domain-like"/>
    <property type="match status" value="1"/>
</dbReference>
<keyword evidence="4" id="KW-1185">Reference proteome</keyword>
<dbReference type="SMART" id="SM00267">
    <property type="entry name" value="GGDEF"/>
    <property type="match status" value="1"/>
</dbReference>